<dbReference type="EMBL" id="FRCZ01000003">
    <property type="protein sequence ID" value="SHN10156.1"/>
    <property type="molecule type" value="Genomic_DNA"/>
</dbReference>
<evidence type="ECO:0000256" key="2">
    <source>
        <dbReference type="SAM" id="Phobius"/>
    </source>
</evidence>
<organism evidence="4 5">
    <name type="scientific">Gracilibacillus kekensis</name>
    <dbReference type="NCBI Taxonomy" id="1027249"/>
    <lineage>
        <taxon>Bacteria</taxon>
        <taxon>Bacillati</taxon>
        <taxon>Bacillota</taxon>
        <taxon>Bacilli</taxon>
        <taxon>Bacillales</taxon>
        <taxon>Bacillaceae</taxon>
        <taxon>Gracilibacillus</taxon>
    </lineage>
</organism>
<dbReference type="Pfam" id="PF07423">
    <property type="entry name" value="DUF1510"/>
    <property type="match status" value="1"/>
</dbReference>
<evidence type="ECO:0000313" key="4">
    <source>
        <dbReference type="EMBL" id="SHN10156.1"/>
    </source>
</evidence>
<dbReference type="Proteomes" id="UP000184184">
    <property type="component" value="Unassembled WGS sequence"/>
</dbReference>
<feature type="region of interest" description="Disordered" evidence="1">
    <location>
        <begin position="225"/>
        <end position="256"/>
    </location>
</feature>
<evidence type="ECO:0000313" key="5">
    <source>
        <dbReference type="Proteomes" id="UP000184184"/>
    </source>
</evidence>
<dbReference type="InterPro" id="IPR009988">
    <property type="entry name" value="DUF1510"/>
</dbReference>
<proteinExistence type="predicted"/>
<feature type="domain" description="DUF1510" evidence="3">
    <location>
        <begin position="131"/>
        <end position="222"/>
    </location>
</feature>
<keyword evidence="5" id="KW-1185">Reference proteome</keyword>
<gene>
    <name evidence="4" type="ORF">SAMN05216179_1883</name>
</gene>
<evidence type="ECO:0000256" key="1">
    <source>
        <dbReference type="SAM" id="MobiDB-lite"/>
    </source>
</evidence>
<feature type="compositionally biased region" description="Acidic residues" evidence="1">
    <location>
        <begin position="56"/>
        <end position="124"/>
    </location>
</feature>
<sequence>MADEFGNITRRDRFEKKRTNTKAITWFSIVGGVLIIVIISLIVFGGNDQDTPIATEDQDNEETEETQGQDQENQDDTDQPVETPSEEESDQPDELEIPDETEVDQEQDSGTEEEEEIQEVESDNENVSYAYEGNWEPIGTEQQGPHTTIFEKESQDWKERMQAIEVATGIPVEEQISWYHGNGGDQTVEATVSPDSNQDEAYKVTLVWIENEGWQPTLVEELIENKYNENSSNNTSEGNEGEQSSSDDQSANQQEE</sequence>
<feature type="transmembrane region" description="Helical" evidence="2">
    <location>
        <begin position="23"/>
        <end position="44"/>
    </location>
</feature>
<name>A0A1M7P0Y2_9BACI</name>
<keyword evidence="2" id="KW-1133">Transmembrane helix</keyword>
<dbReference type="STRING" id="1027249.SAMN05216179_1883"/>
<accession>A0A1M7P0Y2</accession>
<feature type="region of interest" description="Disordered" evidence="1">
    <location>
        <begin position="51"/>
        <end position="145"/>
    </location>
</feature>
<keyword evidence="2" id="KW-0472">Membrane</keyword>
<keyword evidence="2" id="KW-0812">Transmembrane</keyword>
<dbReference type="RefSeq" id="WP_073201591.1">
    <property type="nucleotide sequence ID" value="NZ_FRCZ01000003.1"/>
</dbReference>
<protein>
    <recommendedName>
        <fullName evidence="3">DUF1510 domain-containing protein</fullName>
    </recommendedName>
</protein>
<dbReference type="OrthoDB" id="2168558at2"/>
<evidence type="ECO:0000259" key="3">
    <source>
        <dbReference type="Pfam" id="PF07423"/>
    </source>
</evidence>
<reference evidence="4 5" key="1">
    <citation type="submission" date="2016-11" db="EMBL/GenBank/DDBJ databases">
        <authorList>
            <person name="Jaros S."/>
            <person name="Januszkiewicz K."/>
            <person name="Wedrychowicz H."/>
        </authorList>
    </citation>
    <scope>NUCLEOTIDE SEQUENCE [LARGE SCALE GENOMIC DNA]</scope>
    <source>
        <strain evidence="4 5">CGMCC 1.10681</strain>
    </source>
</reference>
<feature type="compositionally biased region" description="Low complexity" evidence="1">
    <location>
        <begin position="228"/>
        <end position="256"/>
    </location>
</feature>
<dbReference type="AlphaFoldDB" id="A0A1M7P0Y2"/>